<dbReference type="NCBIfam" id="TIGR03696">
    <property type="entry name" value="Rhs_assc_core"/>
    <property type="match status" value="1"/>
</dbReference>
<dbReference type="Gene3D" id="2.180.10.10">
    <property type="entry name" value="RHS repeat-associated core"/>
    <property type="match status" value="1"/>
</dbReference>
<accession>A0A7L9GIM7</accession>
<dbReference type="KEGG" id="ptai:ICN73_04955"/>
<name>A0A7L9GIM7_9PSED</name>
<keyword evidence="2" id="KW-1185">Reference proteome</keyword>
<dbReference type="InterPro" id="IPR022385">
    <property type="entry name" value="Rhs_assc_core"/>
</dbReference>
<organism evidence="1 2">
    <name type="scientific">Pseudomonas taiwanensis</name>
    <dbReference type="NCBI Taxonomy" id="470150"/>
    <lineage>
        <taxon>Bacteria</taxon>
        <taxon>Pseudomonadati</taxon>
        <taxon>Pseudomonadota</taxon>
        <taxon>Gammaproteobacteria</taxon>
        <taxon>Pseudomonadales</taxon>
        <taxon>Pseudomonadaceae</taxon>
        <taxon>Pseudomonas</taxon>
    </lineage>
</organism>
<dbReference type="EMBL" id="CP062699">
    <property type="protein sequence ID" value="QOJ92234.1"/>
    <property type="molecule type" value="Genomic_DNA"/>
</dbReference>
<sequence>MATFLLSADRQLSVLHGLAFSPRVYSPYGIMNAAPVPGLAFCGQYQDPLTGSYPLGNGHRFYSPNLMRFITHDRLSPFSRGGINSYVYCGADPVNRHDPSGAAWSILLRSVSVVSSAATLVGSVVRTVKNVVGRRIAFKARITNSGRETPVVHNELPHLSRVSNQQFFITGSAGLAGQVIAATSGVTPALQTATDVLGLVNSVTNLSGGLTGNLAAAREVSRYFWRYPREIPGVALETLMDVTMMDEMAANVGRGLTAVANRISFWRTPTYEVQV</sequence>
<gene>
    <name evidence="1" type="ORF">ICN73_04955</name>
</gene>
<evidence type="ECO:0000313" key="2">
    <source>
        <dbReference type="Proteomes" id="UP000593847"/>
    </source>
</evidence>
<proteinExistence type="predicted"/>
<reference evidence="1" key="1">
    <citation type="submission" date="2020-09" db="EMBL/GenBank/DDBJ databases">
        <title>Complete genome sequence of Pseudomonas taiwanensis CC, a plant growth-promoting and biotite-weathering strain.</title>
        <authorList>
            <person name="Cheng C."/>
        </authorList>
    </citation>
    <scope>NUCLEOTIDE SEQUENCE [LARGE SCALE GENOMIC DNA]</scope>
    <source>
        <strain evidence="1">WRS8</strain>
    </source>
</reference>
<dbReference type="Proteomes" id="UP000593847">
    <property type="component" value="Chromosome"/>
</dbReference>
<protein>
    <submittedName>
        <fullName evidence="1">RHS repeat-associated core domain-containing protein</fullName>
    </submittedName>
</protein>
<dbReference type="RefSeq" id="WP_011953249.1">
    <property type="nucleotide sequence ID" value="NZ_CP062699.1"/>
</dbReference>
<evidence type="ECO:0000313" key="1">
    <source>
        <dbReference type="EMBL" id="QOJ92234.1"/>
    </source>
</evidence>
<dbReference type="AlphaFoldDB" id="A0A7L9GIM7"/>